<dbReference type="Proteomes" id="UP001630127">
    <property type="component" value="Unassembled WGS sequence"/>
</dbReference>
<dbReference type="EMBL" id="JBJUIK010000002">
    <property type="protein sequence ID" value="KAL3535377.1"/>
    <property type="molecule type" value="Genomic_DNA"/>
</dbReference>
<feature type="region of interest" description="Disordered" evidence="1">
    <location>
        <begin position="1"/>
        <end position="48"/>
    </location>
</feature>
<name>A0ABD3AWM8_9GENT</name>
<evidence type="ECO:0000256" key="1">
    <source>
        <dbReference type="SAM" id="MobiDB-lite"/>
    </source>
</evidence>
<evidence type="ECO:0000313" key="2">
    <source>
        <dbReference type="EMBL" id="KAL3535377.1"/>
    </source>
</evidence>
<feature type="compositionally biased region" description="Pro residues" evidence="1">
    <location>
        <begin position="10"/>
        <end position="19"/>
    </location>
</feature>
<reference evidence="2 3" key="1">
    <citation type="submission" date="2024-11" db="EMBL/GenBank/DDBJ databases">
        <title>A near-complete genome assembly of Cinchona calisaya.</title>
        <authorList>
            <person name="Lian D.C."/>
            <person name="Zhao X.W."/>
            <person name="Wei L."/>
        </authorList>
    </citation>
    <scope>NUCLEOTIDE SEQUENCE [LARGE SCALE GENOMIC DNA]</scope>
    <source>
        <tissue evidence="2">Nenye</tissue>
    </source>
</reference>
<sequence>MPPSSSCSPSRPPQPPPDSLFPVSRSASTPQPLFCPTNPLRPSPPLQPPLASLSGKSLILLVVDCMSLCVLVEQDLLDHYQQFVEFQGLVVQHVLDLGECHE</sequence>
<comment type="caution">
    <text evidence="2">The sequence shown here is derived from an EMBL/GenBank/DDBJ whole genome shotgun (WGS) entry which is preliminary data.</text>
</comment>
<accession>A0ABD3AWM8</accession>
<organism evidence="2 3">
    <name type="scientific">Cinchona calisaya</name>
    <dbReference type="NCBI Taxonomy" id="153742"/>
    <lineage>
        <taxon>Eukaryota</taxon>
        <taxon>Viridiplantae</taxon>
        <taxon>Streptophyta</taxon>
        <taxon>Embryophyta</taxon>
        <taxon>Tracheophyta</taxon>
        <taxon>Spermatophyta</taxon>
        <taxon>Magnoliopsida</taxon>
        <taxon>eudicotyledons</taxon>
        <taxon>Gunneridae</taxon>
        <taxon>Pentapetalae</taxon>
        <taxon>asterids</taxon>
        <taxon>lamiids</taxon>
        <taxon>Gentianales</taxon>
        <taxon>Rubiaceae</taxon>
        <taxon>Cinchonoideae</taxon>
        <taxon>Cinchoneae</taxon>
        <taxon>Cinchona</taxon>
    </lineage>
</organism>
<proteinExistence type="predicted"/>
<protein>
    <submittedName>
        <fullName evidence="2">Uncharacterized protein</fullName>
    </submittedName>
</protein>
<keyword evidence="3" id="KW-1185">Reference proteome</keyword>
<gene>
    <name evidence="2" type="ORF">ACH5RR_003838</name>
</gene>
<dbReference type="AlphaFoldDB" id="A0ABD3AWM8"/>
<evidence type="ECO:0000313" key="3">
    <source>
        <dbReference type="Proteomes" id="UP001630127"/>
    </source>
</evidence>
<feature type="compositionally biased region" description="Pro residues" evidence="1">
    <location>
        <begin position="39"/>
        <end position="48"/>
    </location>
</feature>